<proteinExistence type="predicted"/>
<sequence length="105" mass="11476">MPAALSAQSSTCCSSFMYRCTPSCVLKVLTSFLSLLVCRQRSICSILAVILLLEVFITGSHYGTVVPSGLSSFHYTAPLLATLGECLKISIYCQNELRSFHESMQ</sequence>
<name>A0ABV0Z246_9TELE</name>
<dbReference type="EMBL" id="JAHRIP010048382">
    <property type="protein sequence ID" value="MEQ2299701.1"/>
    <property type="molecule type" value="Genomic_DNA"/>
</dbReference>
<evidence type="ECO:0000313" key="3">
    <source>
        <dbReference type="Proteomes" id="UP001469553"/>
    </source>
</evidence>
<feature type="transmembrane region" description="Helical" evidence="1">
    <location>
        <begin position="43"/>
        <end position="63"/>
    </location>
</feature>
<keyword evidence="3" id="KW-1185">Reference proteome</keyword>
<feature type="transmembrane region" description="Helical" evidence="1">
    <location>
        <begin position="16"/>
        <end position="36"/>
    </location>
</feature>
<keyword evidence="1" id="KW-1133">Transmembrane helix</keyword>
<keyword evidence="1" id="KW-0812">Transmembrane</keyword>
<keyword evidence="1" id="KW-0472">Membrane</keyword>
<dbReference type="Proteomes" id="UP001469553">
    <property type="component" value="Unassembled WGS sequence"/>
</dbReference>
<organism evidence="2 3">
    <name type="scientific">Ameca splendens</name>
    <dbReference type="NCBI Taxonomy" id="208324"/>
    <lineage>
        <taxon>Eukaryota</taxon>
        <taxon>Metazoa</taxon>
        <taxon>Chordata</taxon>
        <taxon>Craniata</taxon>
        <taxon>Vertebrata</taxon>
        <taxon>Euteleostomi</taxon>
        <taxon>Actinopterygii</taxon>
        <taxon>Neopterygii</taxon>
        <taxon>Teleostei</taxon>
        <taxon>Neoteleostei</taxon>
        <taxon>Acanthomorphata</taxon>
        <taxon>Ovalentaria</taxon>
        <taxon>Atherinomorphae</taxon>
        <taxon>Cyprinodontiformes</taxon>
        <taxon>Goodeidae</taxon>
        <taxon>Ameca</taxon>
    </lineage>
</organism>
<gene>
    <name evidence="2" type="ORF">AMECASPLE_017848</name>
</gene>
<comment type="caution">
    <text evidence="2">The sequence shown here is derived from an EMBL/GenBank/DDBJ whole genome shotgun (WGS) entry which is preliminary data.</text>
</comment>
<evidence type="ECO:0000256" key="1">
    <source>
        <dbReference type="SAM" id="Phobius"/>
    </source>
</evidence>
<evidence type="ECO:0000313" key="2">
    <source>
        <dbReference type="EMBL" id="MEQ2299701.1"/>
    </source>
</evidence>
<accession>A0ABV0Z246</accession>
<reference evidence="2 3" key="1">
    <citation type="submission" date="2021-06" db="EMBL/GenBank/DDBJ databases">
        <authorList>
            <person name="Palmer J.M."/>
        </authorList>
    </citation>
    <scope>NUCLEOTIDE SEQUENCE [LARGE SCALE GENOMIC DNA]</scope>
    <source>
        <strain evidence="2 3">AS_MEX2019</strain>
        <tissue evidence="2">Muscle</tissue>
    </source>
</reference>
<protein>
    <submittedName>
        <fullName evidence="2">Uncharacterized protein</fullName>
    </submittedName>
</protein>